<sequence length="138" mass="15597">MRNNTVTYVDTKNGRKRTVPVDSEFYLKLKAHGPRIGRIFPTDAYRAFTLALNRTTIVLPKGQRTHVLRHTFASHFIMNGGDLLTLQRILGHQTIQMTMRYAHLSPEHLLEAVKFGPRRGVDTTLTPGTNEGDEAGKK</sequence>
<evidence type="ECO:0000256" key="2">
    <source>
        <dbReference type="ARBA" id="ARBA00023172"/>
    </source>
</evidence>
<dbReference type="InterPro" id="IPR002104">
    <property type="entry name" value="Integrase_catalytic"/>
</dbReference>
<dbReference type="InterPro" id="IPR013762">
    <property type="entry name" value="Integrase-like_cat_sf"/>
</dbReference>
<evidence type="ECO:0000313" key="4">
    <source>
        <dbReference type="EMBL" id="SPJ33594.1"/>
    </source>
</evidence>
<dbReference type="Gene3D" id="1.10.443.10">
    <property type="entry name" value="Intergrase catalytic core"/>
    <property type="match status" value="1"/>
</dbReference>
<evidence type="ECO:0000256" key="1">
    <source>
        <dbReference type="ARBA" id="ARBA00022908"/>
    </source>
</evidence>
<evidence type="ECO:0000313" key="5">
    <source>
        <dbReference type="Proteomes" id="UP000244934"/>
    </source>
</evidence>
<keyword evidence="2" id="KW-0233">DNA recombination</keyword>
<proteinExistence type="predicted"/>
<feature type="domain" description="Tyr recombinase" evidence="3">
    <location>
        <begin position="1"/>
        <end position="114"/>
    </location>
</feature>
<reference evidence="5" key="1">
    <citation type="submission" date="2018-03" db="EMBL/GenBank/DDBJ databases">
        <authorList>
            <person name="Navarro De La Torre S."/>
        </authorList>
    </citation>
    <scope>NUCLEOTIDE SEQUENCE [LARGE SCALE GENOMIC DNA]</scope>
    <source>
        <strain evidence="5">EAod3</strain>
    </source>
</reference>
<protein>
    <submittedName>
        <fullName evidence="4">Tyrosine recombinase XerD</fullName>
    </submittedName>
</protein>
<dbReference type="AlphaFoldDB" id="A0A2R8CLE9"/>
<dbReference type="InterPro" id="IPR011010">
    <property type="entry name" value="DNA_brk_join_enz"/>
</dbReference>
<keyword evidence="1" id="KW-0229">DNA integration</keyword>
<dbReference type="GO" id="GO:0003677">
    <property type="term" value="F:DNA binding"/>
    <property type="evidence" value="ECO:0007669"/>
    <property type="project" value="InterPro"/>
</dbReference>
<gene>
    <name evidence="4" type="primary">xerD_1</name>
    <name evidence="4" type="ORF">KSP9073_01603</name>
</gene>
<dbReference type="RefSeq" id="WP_243409166.1">
    <property type="nucleotide sequence ID" value="NZ_ONZI01000002.1"/>
</dbReference>
<keyword evidence="5" id="KW-1185">Reference proteome</keyword>
<dbReference type="GO" id="GO:0015074">
    <property type="term" value="P:DNA integration"/>
    <property type="evidence" value="ECO:0007669"/>
    <property type="project" value="UniProtKB-KW"/>
</dbReference>
<dbReference type="Pfam" id="PF00589">
    <property type="entry name" value="Phage_integrase"/>
    <property type="match status" value="1"/>
</dbReference>
<dbReference type="InterPro" id="IPR050090">
    <property type="entry name" value="Tyrosine_recombinase_XerCD"/>
</dbReference>
<dbReference type="PROSITE" id="PS51898">
    <property type="entry name" value="TYR_RECOMBINASE"/>
    <property type="match status" value="1"/>
</dbReference>
<accession>A0A2R8CLE9</accession>
<dbReference type="EMBL" id="ONZI01000002">
    <property type="protein sequence ID" value="SPJ33594.1"/>
    <property type="molecule type" value="Genomic_DNA"/>
</dbReference>
<evidence type="ECO:0000259" key="3">
    <source>
        <dbReference type="PROSITE" id="PS51898"/>
    </source>
</evidence>
<dbReference type="PANTHER" id="PTHR30349">
    <property type="entry name" value="PHAGE INTEGRASE-RELATED"/>
    <property type="match status" value="1"/>
</dbReference>
<dbReference type="Proteomes" id="UP000244934">
    <property type="component" value="Unassembled WGS sequence"/>
</dbReference>
<dbReference type="SUPFAM" id="SSF56349">
    <property type="entry name" value="DNA breaking-rejoining enzymes"/>
    <property type="match status" value="1"/>
</dbReference>
<name>A0A2R8CLE9_9GAMM</name>
<dbReference type="GO" id="GO:0006310">
    <property type="term" value="P:DNA recombination"/>
    <property type="evidence" value="ECO:0007669"/>
    <property type="project" value="UniProtKB-KW"/>
</dbReference>
<organism evidence="4 5">
    <name type="scientific">Kushneria phyllosphaerae</name>
    <dbReference type="NCBI Taxonomy" id="2100822"/>
    <lineage>
        <taxon>Bacteria</taxon>
        <taxon>Pseudomonadati</taxon>
        <taxon>Pseudomonadota</taxon>
        <taxon>Gammaproteobacteria</taxon>
        <taxon>Oceanospirillales</taxon>
        <taxon>Halomonadaceae</taxon>
        <taxon>Kushneria</taxon>
    </lineage>
</organism>
<dbReference type="PANTHER" id="PTHR30349:SF93">
    <property type="entry name" value="FELS-2 PROPHAGE PROTEIN"/>
    <property type="match status" value="1"/>
</dbReference>